<name>A0A7Y4LB68_9BURK</name>
<dbReference type="EMBL" id="JABGBO010000010">
    <property type="protein sequence ID" value="NOL50304.1"/>
    <property type="molecule type" value="Genomic_DNA"/>
</dbReference>
<dbReference type="AlphaFoldDB" id="A0A7Y4LB68"/>
<gene>
    <name evidence="1" type="ORF">HKX40_09200</name>
</gene>
<keyword evidence="2" id="KW-1185">Reference proteome</keyword>
<organism evidence="1 2">
    <name type="scientific">Pelistega europaea</name>
    <dbReference type="NCBI Taxonomy" id="106147"/>
    <lineage>
        <taxon>Bacteria</taxon>
        <taxon>Pseudomonadati</taxon>
        <taxon>Pseudomonadota</taxon>
        <taxon>Betaproteobacteria</taxon>
        <taxon>Burkholderiales</taxon>
        <taxon>Alcaligenaceae</taxon>
        <taxon>Pelistega</taxon>
    </lineage>
</organism>
<proteinExistence type="predicted"/>
<evidence type="ECO:0000313" key="1">
    <source>
        <dbReference type="EMBL" id="NOL50304.1"/>
    </source>
</evidence>
<dbReference type="Proteomes" id="UP000541421">
    <property type="component" value="Unassembled WGS sequence"/>
</dbReference>
<sequence>MKKLLFLTCCCLCLQACQHYLDPNASVDGVVGTVGGAFGNIQMKSPTGH</sequence>
<dbReference type="RefSeq" id="WP_171589284.1">
    <property type="nucleotide sequence ID" value="NZ_JABGBO010000010.1"/>
</dbReference>
<comment type="caution">
    <text evidence="1">The sequence shown here is derived from an EMBL/GenBank/DDBJ whole genome shotgun (WGS) entry which is preliminary data.</text>
</comment>
<accession>A0A7Y4LB68</accession>
<protein>
    <submittedName>
        <fullName evidence="1">Uncharacterized protein</fullName>
    </submittedName>
</protein>
<evidence type="ECO:0000313" key="2">
    <source>
        <dbReference type="Proteomes" id="UP000541421"/>
    </source>
</evidence>
<reference evidence="1 2" key="1">
    <citation type="submission" date="2020-05" db="EMBL/GenBank/DDBJ databases">
        <authorList>
            <person name="Niu N."/>
        </authorList>
    </citation>
    <scope>NUCLEOTIDE SEQUENCE [LARGE SCALE GENOMIC DNA]</scope>
    <source>
        <strain evidence="1 2">LMG10982</strain>
    </source>
</reference>